<dbReference type="AlphaFoldDB" id="A0A8S9ZY40"/>
<sequence>MDKELDNNSGLEMKNFLLTENNEELIKIQKELIEFGPYTLGIFRDEQQTEYKNYRRVAALLAGHVPRFSTFRISCLDENFEEIVHMGVFNTQSLLKHITQESMPKILNIGYGFTTDLAIRPEPTFLLIYDSTQKMSQELRVLFSMLPNKLGDKLNSIKLIELDKVHSLPIEGFLNEINLSNLNEFNEAAINCVKVPDIKWFENEFTKNIIELFSHEFLKSSNIDNSWQPSFNVENKTHPLMQLQLEQINLIFGRQQIKMKPESFGENSIKNSFEHFHNVRFEGVDTEKSSYFRMSNDGTFK</sequence>
<comment type="caution">
    <text evidence="1">The sequence shown here is derived from an EMBL/GenBank/DDBJ whole genome shotgun (WGS) entry which is preliminary data.</text>
</comment>
<gene>
    <name evidence="1" type="ORF">Mgra_00002537</name>
</gene>
<accession>A0A8S9ZY40</accession>
<dbReference type="EMBL" id="JABEBT010000015">
    <property type="protein sequence ID" value="KAF7638085.1"/>
    <property type="molecule type" value="Genomic_DNA"/>
</dbReference>
<reference evidence="1" key="1">
    <citation type="journal article" date="2020" name="Ecol. Evol.">
        <title>Genome structure and content of the rice root-knot nematode (Meloidogyne graminicola).</title>
        <authorList>
            <person name="Phan N.T."/>
            <person name="Danchin E.G.J."/>
            <person name="Klopp C."/>
            <person name="Perfus-Barbeoch L."/>
            <person name="Kozlowski D.K."/>
            <person name="Koutsovoulos G.D."/>
            <person name="Lopez-Roques C."/>
            <person name="Bouchez O."/>
            <person name="Zahm M."/>
            <person name="Besnard G."/>
            <person name="Bellafiore S."/>
        </authorList>
    </citation>
    <scope>NUCLEOTIDE SEQUENCE</scope>
    <source>
        <strain evidence="1">VN-18</strain>
    </source>
</reference>
<protein>
    <submittedName>
        <fullName evidence="1">Uncharacterized protein</fullName>
    </submittedName>
</protein>
<proteinExistence type="predicted"/>
<evidence type="ECO:0000313" key="1">
    <source>
        <dbReference type="EMBL" id="KAF7638085.1"/>
    </source>
</evidence>
<dbReference type="OrthoDB" id="5856593at2759"/>
<evidence type="ECO:0000313" key="2">
    <source>
        <dbReference type="Proteomes" id="UP000605970"/>
    </source>
</evidence>
<name>A0A8S9ZY40_9BILA</name>
<keyword evidence="2" id="KW-1185">Reference proteome</keyword>
<dbReference type="Proteomes" id="UP000605970">
    <property type="component" value="Unassembled WGS sequence"/>
</dbReference>
<organism evidence="1 2">
    <name type="scientific">Meloidogyne graminicola</name>
    <dbReference type="NCBI Taxonomy" id="189291"/>
    <lineage>
        <taxon>Eukaryota</taxon>
        <taxon>Metazoa</taxon>
        <taxon>Ecdysozoa</taxon>
        <taxon>Nematoda</taxon>
        <taxon>Chromadorea</taxon>
        <taxon>Rhabditida</taxon>
        <taxon>Tylenchina</taxon>
        <taxon>Tylenchomorpha</taxon>
        <taxon>Tylenchoidea</taxon>
        <taxon>Meloidogynidae</taxon>
        <taxon>Meloidogyninae</taxon>
        <taxon>Meloidogyne</taxon>
    </lineage>
</organism>